<dbReference type="PROSITE" id="PS00470">
    <property type="entry name" value="IDH_IMDH"/>
    <property type="match status" value="1"/>
</dbReference>
<comment type="cofactor">
    <cofactor evidence="17">
        <name>Mg(2+)</name>
        <dbReference type="ChEBI" id="CHEBI:18420"/>
    </cofactor>
    <cofactor evidence="17">
        <name>Mn(2+)</name>
        <dbReference type="ChEBI" id="CHEBI:29035"/>
    </cofactor>
    <text evidence="17">Binds 1 Mg(2+) or Mn(2+) ion per subunit.</text>
</comment>
<dbReference type="AlphaFoldDB" id="A0A2L2TEB5"/>
<comment type="function">
    <text evidence="17">Catalyzes the oxidation of 3-carboxy-2-hydroxy-4-methylpentanoate (3-isopropylmalate) to 3-carboxy-4-methyl-2-oxopentanoate. The product decarboxylates to 4-methyl-2 oxopentanoate.</text>
</comment>
<dbReference type="Pfam" id="PF00180">
    <property type="entry name" value="Iso_dh"/>
    <property type="match status" value="1"/>
</dbReference>
<keyword evidence="10" id="KW-0460">Magnesium</keyword>
<dbReference type="PROSITE" id="PS50016">
    <property type="entry name" value="ZF_PHD_2"/>
    <property type="match status" value="1"/>
</dbReference>
<feature type="compositionally biased region" description="Polar residues" evidence="18">
    <location>
        <begin position="1"/>
        <end position="21"/>
    </location>
</feature>
<dbReference type="STRING" id="56646.A0A2L2TEB5"/>
<dbReference type="SMART" id="SM00249">
    <property type="entry name" value="PHD"/>
    <property type="match status" value="1"/>
</dbReference>
<evidence type="ECO:0000256" key="13">
    <source>
        <dbReference type="ARBA" id="ARBA00023211"/>
    </source>
</evidence>
<dbReference type="PANTHER" id="PTHR42979">
    <property type="entry name" value="3-ISOPROPYLMALATE DEHYDROGENASE"/>
    <property type="match status" value="1"/>
</dbReference>
<sequence length="1142" mass="122346">MYPLQDSLTSSPSSFANTNHRPPTSEETPTSTVFPSPVFDTPKPGQGAFTDAGGWTPHYAEDYSVFNSTPGNLRGPQQHPYVDYGTATIASGHKRLLSAESFAAGIATHVNHFSTNNRLPLPPVEPSRRLASSPNLVNVPQEYITDPTQLPSPDPSVQFQIPKKARKAGVKGARPAQTATPPPTGRREEHKLADKLNMQNEQVFGQPDFNGTPQQQQHDLAAFMATSGDMFGYPMTAPAATPTAFWDPSMSMDFDFSASPSNVFQTTPVQHGGGHGHRHTGSFDWNSEVPLFQDPTAPFAPTGADPMQSIHRDRALAPKPMGSASATTAASAAMSAALSAPLDDSFGFGQPMQGVNPGLLFEPPHTSVMDNPALIPVTQAGSAEGAIFQTRSRTPLGDNIRQSTSMKDLRVTKVPDRALAPSPVKSNSRPGMGRSFSENRGKRVQTQNRPVLPKLAPARPVSQASNGSNSDSAPVGRPIAKPTGRLSPMKSQNRLSGLASIPEGPPLQLPLTRTSVKFTIDSRGRARAETTIIPNEWDWEPGMGQRKVSRDRSRTRELGPSDDDESSSDDEPIIIPSRTNSFNTSFALPDPVRPVGSIFHSSRRSFSDRSTGSIHDIMGGSPHDGESESETVMYERKDKIGDATSELRKVMEDRKKRSHPMGQGGQHRPFQGSSLGPFRGDSNSPSSLTESSLIADRQVKCVCGRKGADGGDGFMIQCESCEMWLHGKCVNVNLRTQPRVYICAFCANTPNMRGGRLRDTGRGNLAGGGKILGTSEMAEHNIVVLGGDHCGPEVVAEAIRVLKTLEENKPSVGKFNFKDHLMGGCSIDAHGSPLTDETLAAAKGADAVLLGAIGGPKWGTGAVRPEQGLLKLRKEMGTYGNLRPCFFASDSLVDASPLKAEICRGTDIVIVRELTGGIYFGERKEDDGSGSAWDTEPYSREEIERIARLAGFLARGRGDKKVWSLDKANVLATSRLWRKVMNETFEKEFPDLKVEHQLIDSAAMILIKNPTGLNGVVVTSNLFGDIISDEASVIPGSIGLLPSASLSGIPDGQGKCNGIYEPIHGSAPDISGKGIVNPVGTILSVAMMLRYSLNLPEEAKAVEAAVRNALDGGLRTKDMGGNAGTTEVGDAIVEELKKILKA</sequence>
<evidence type="ECO:0000313" key="21">
    <source>
        <dbReference type="Proteomes" id="UP000245910"/>
    </source>
</evidence>
<dbReference type="SUPFAM" id="SSF53659">
    <property type="entry name" value="Isocitrate/Isopropylmalate dehydrogenase-like"/>
    <property type="match status" value="1"/>
</dbReference>
<evidence type="ECO:0000256" key="6">
    <source>
        <dbReference type="ARBA" id="ARBA00022605"/>
    </source>
</evidence>
<evidence type="ECO:0000256" key="15">
    <source>
        <dbReference type="PROSITE-ProRule" id="PRU00146"/>
    </source>
</evidence>
<evidence type="ECO:0000313" key="20">
    <source>
        <dbReference type="EMBL" id="CEI38697.1"/>
    </source>
</evidence>
<dbReference type="Gene3D" id="3.30.40.10">
    <property type="entry name" value="Zinc/RING finger domain, C3HC4 (zinc finger)"/>
    <property type="match status" value="1"/>
</dbReference>
<evidence type="ECO:0000256" key="11">
    <source>
        <dbReference type="ARBA" id="ARBA00023002"/>
    </source>
</evidence>
<keyword evidence="6" id="KW-0028">Amino-acid biosynthesis</keyword>
<comment type="cofactor">
    <cofactor evidence="1">
        <name>Mn(2+)</name>
        <dbReference type="ChEBI" id="CHEBI:29035"/>
    </cofactor>
</comment>
<protein>
    <recommendedName>
        <fullName evidence="4 17">3-isopropylmalate dehydrogenase</fullName>
        <ecNumber evidence="4 17">1.1.1.85</ecNumber>
    </recommendedName>
</protein>
<feature type="compositionally biased region" description="Low complexity" evidence="18">
    <location>
        <begin position="682"/>
        <end position="691"/>
    </location>
</feature>
<keyword evidence="11 16" id="KW-0560">Oxidoreductase</keyword>
<name>A0A2L2TEB5_9HYPO</name>
<feature type="compositionally biased region" description="Low complexity" evidence="18">
    <location>
        <begin position="25"/>
        <end position="36"/>
    </location>
</feature>
<dbReference type="InterPro" id="IPR019786">
    <property type="entry name" value="Zinc_finger_PHD-type_CS"/>
</dbReference>
<dbReference type="EMBL" id="LN649232">
    <property type="protein sequence ID" value="CEI38697.1"/>
    <property type="molecule type" value="Genomic_DNA"/>
</dbReference>
<evidence type="ECO:0000256" key="14">
    <source>
        <dbReference type="ARBA" id="ARBA00023304"/>
    </source>
</evidence>
<evidence type="ECO:0000256" key="8">
    <source>
        <dbReference type="ARBA" id="ARBA00022771"/>
    </source>
</evidence>
<keyword evidence="13" id="KW-0464">Manganese</keyword>
<accession>A0A2L2TEB5</accession>
<feature type="compositionally biased region" description="Acidic residues" evidence="18">
    <location>
        <begin position="560"/>
        <end position="572"/>
    </location>
</feature>
<evidence type="ECO:0000256" key="7">
    <source>
        <dbReference type="ARBA" id="ARBA00022723"/>
    </source>
</evidence>
<feature type="region of interest" description="Disordered" evidence="18">
    <location>
        <begin position="413"/>
        <end position="508"/>
    </location>
</feature>
<evidence type="ECO:0000256" key="10">
    <source>
        <dbReference type="ARBA" id="ARBA00022842"/>
    </source>
</evidence>
<evidence type="ECO:0000259" key="19">
    <source>
        <dbReference type="PROSITE" id="PS50016"/>
    </source>
</evidence>
<feature type="region of interest" description="Disordered" evidence="18">
    <location>
        <begin position="165"/>
        <end position="189"/>
    </location>
</feature>
<evidence type="ECO:0000256" key="9">
    <source>
        <dbReference type="ARBA" id="ARBA00022833"/>
    </source>
</evidence>
<evidence type="ECO:0000256" key="5">
    <source>
        <dbReference type="ARBA" id="ARBA00022430"/>
    </source>
</evidence>
<dbReference type="EC" id="1.1.1.85" evidence="4 17"/>
<dbReference type="SMART" id="SM01329">
    <property type="entry name" value="Iso_dh"/>
    <property type="match status" value="1"/>
</dbReference>
<dbReference type="UniPathway" id="UPA00048">
    <property type="reaction ID" value="UER00072"/>
</dbReference>
<dbReference type="FunFam" id="3.40.718.10:FF:000006">
    <property type="entry name" value="3-isopropylmalate dehydrogenase"/>
    <property type="match status" value="1"/>
</dbReference>
<feature type="region of interest" description="Disordered" evidence="18">
    <location>
        <begin position="653"/>
        <end position="691"/>
    </location>
</feature>
<dbReference type="GO" id="GO:0005829">
    <property type="term" value="C:cytosol"/>
    <property type="evidence" value="ECO:0007669"/>
    <property type="project" value="TreeGrafter"/>
</dbReference>
<dbReference type="InterPro" id="IPR013083">
    <property type="entry name" value="Znf_RING/FYVE/PHD"/>
</dbReference>
<comment type="similarity">
    <text evidence="2 16">Belongs to the isocitrate and isopropylmalate dehydrogenases family.</text>
</comment>
<organism evidence="20 21">
    <name type="scientific">Fusarium venenatum</name>
    <dbReference type="NCBI Taxonomy" id="56646"/>
    <lineage>
        <taxon>Eukaryota</taxon>
        <taxon>Fungi</taxon>
        <taxon>Dikarya</taxon>
        <taxon>Ascomycota</taxon>
        <taxon>Pezizomycotina</taxon>
        <taxon>Sordariomycetes</taxon>
        <taxon>Hypocreomycetidae</taxon>
        <taxon>Hypocreales</taxon>
        <taxon>Nectriaceae</taxon>
        <taxon>Fusarium</taxon>
    </lineage>
</organism>
<dbReference type="Proteomes" id="UP000245910">
    <property type="component" value="Chromosome IIII"/>
</dbReference>
<comment type="subunit">
    <text evidence="3 17">Homodimer.</text>
</comment>
<dbReference type="GO" id="GO:0000287">
    <property type="term" value="F:magnesium ion binding"/>
    <property type="evidence" value="ECO:0007669"/>
    <property type="project" value="InterPro"/>
</dbReference>
<evidence type="ECO:0000256" key="2">
    <source>
        <dbReference type="ARBA" id="ARBA00007769"/>
    </source>
</evidence>
<evidence type="ECO:0000256" key="1">
    <source>
        <dbReference type="ARBA" id="ARBA00001936"/>
    </source>
</evidence>
<dbReference type="InterPro" id="IPR004429">
    <property type="entry name" value="Isopropylmalate_DH"/>
</dbReference>
<dbReference type="GO" id="GO:0051287">
    <property type="term" value="F:NAD binding"/>
    <property type="evidence" value="ECO:0007669"/>
    <property type="project" value="InterPro"/>
</dbReference>
<comment type="pathway">
    <text evidence="17">Amino-acid biosynthesis; L-leucine biosynthesis; L-leucine from 3-methyl-2-oxobutanoate: step 3/4.</text>
</comment>
<keyword evidence="21" id="KW-1185">Reference proteome</keyword>
<dbReference type="Pfam" id="PF00628">
    <property type="entry name" value="PHD"/>
    <property type="match status" value="1"/>
</dbReference>
<keyword evidence="9" id="KW-0862">Zinc</keyword>
<dbReference type="InterPro" id="IPR019818">
    <property type="entry name" value="IsoCit/isopropylmalate_DH_CS"/>
</dbReference>
<feature type="region of interest" description="Disordered" evidence="18">
    <location>
        <begin position="534"/>
        <end position="572"/>
    </location>
</feature>
<dbReference type="InterPro" id="IPR024084">
    <property type="entry name" value="IsoPropMal-DH-like_dom"/>
</dbReference>
<feature type="region of interest" description="Disordered" evidence="18">
    <location>
        <begin position="1"/>
        <end position="36"/>
    </location>
</feature>
<reference evidence="21" key="1">
    <citation type="submission" date="2014-10" db="EMBL/GenBank/DDBJ databases">
        <authorList>
            <person name="King R."/>
        </authorList>
    </citation>
    <scope>NUCLEOTIDE SEQUENCE [LARGE SCALE GENOMIC DNA]</scope>
    <source>
        <strain evidence="21">A3/5</strain>
    </source>
</reference>
<dbReference type="InterPro" id="IPR011011">
    <property type="entry name" value="Znf_FYVE_PHD"/>
</dbReference>
<keyword evidence="7 17" id="KW-0479">Metal-binding</keyword>
<feature type="region of interest" description="Disordered" evidence="18">
    <location>
        <begin position="603"/>
        <end position="632"/>
    </location>
</feature>
<evidence type="ECO:0000256" key="3">
    <source>
        <dbReference type="ARBA" id="ARBA00011738"/>
    </source>
</evidence>
<proteinExistence type="inferred from homology"/>
<dbReference type="GO" id="GO:0003862">
    <property type="term" value="F:3-isopropylmalate dehydrogenase activity"/>
    <property type="evidence" value="ECO:0007669"/>
    <property type="project" value="UniProtKB-EC"/>
</dbReference>
<evidence type="ECO:0000256" key="4">
    <source>
        <dbReference type="ARBA" id="ARBA00013101"/>
    </source>
</evidence>
<dbReference type="PROSITE" id="PS01359">
    <property type="entry name" value="ZF_PHD_1"/>
    <property type="match status" value="1"/>
</dbReference>
<evidence type="ECO:0000256" key="18">
    <source>
        <dbReference type="SAM" id="MobiDB-lite"/>
    </source>
</evidence>
<dbReference type="GO" id="GO:0008270">
    <property type="term" value="F:zinc ion binding"/>
    <property type="evidence" value="ECO:0007669"/>
    <property type="project" value="UniProtKB-KW"/>
</dbReference>
<keyword evidence="14 17" id="KW-0100">Branched-chain amino acid biosynthesis</keyword>
<dbReference type="InterPro" id="IPR019787">
    <property type="entry name" value="Znf_PHD-finger"/>
</dbReference>
<dbReference type="Gene3D" id="3.40.718.10">
    <property type="entry name" value="Isopropylmalate Dehydrogenase"/>
    <property type="match status" value="1"/>
</dbReference>
<dbReference type="SUPFAM" id="SSF57903">
    <property type="entry name" value="FYVE/PHD zinc finger"/>
    <property type="match status" value="1"/>
</dbReference>
<keyword evidence="12 17" id="KW-0520">NAD</keyword>
<evidence type="ECO:0000256" key="12">
    <source>
        <dbReference type="ARBA" id="ARBA00023027"/>
    </source>
</evidence>
<evidence type="ECO:0000256" key="16">
    <source>
        <dbReference type="RuleBase" id="RU004443"/>
    </source>
</evidence>
<dbReference type="InterPro" id="IPR001965">
    <property type="entry name" value="Znf_PHD"/>
</dbReference>
<feature type="compositionally biased region" description="Basic and acidic residues" evidence="18">
    <location>
        <begin position="548"/>
        <end position="559"/>
    </location>
</feature>
<keyword evidence="8 15" id="KW-0863">Zinc-finger</keyword>
<dbReference type="GO" id="GO:0009098">
    <property type="term" value="P:L-leucine biosynthetic process"/>
    <property type="evidence" value="ECO:0007669"/>
    <property type="project" value="UniProtKB-UniPathway"/>
</dbReference>
<keyword evidence="5 17" id="KW-0432">Leucine biosynthesis</keyword>
<comment type="catalytic activity">
    <reaction evidence="17">
        <text>(2R,3S)-3-isopropylmalate + NAD(+) = 4-methyl-2-oxopentanoate + CO2 + NADH</text>
        <dbReference type="Rhea" id="RHEA:32271"/>
        <dbReference type="ChEBI" id="CHEBI:16526"/>
        <dbReference type="ChEBI" id="CHEBI:17865"/>
        <dbReference type="ChEBI" id="CHEBI:35121"/>
        <dbReference type="ChEBI" id="CHEBI:57540"/>
        <dbReference type="ChEBI" id="CHEBI:57945"/>
        <dbReference type="EC" id="1.1.1.85"/>
    </reaction>
</comment>
<feature type="compositionally biased region" description="Polar residues" evidence="18">
    <location>
        <begin position="462"/>
        <end position="472"/>
    </location>
</feature>
<feature type="compositionally biased region" description="Low complexity" evidence="18">
    <location>
        <begin position="170"/>
        <end position="179"/>
    </location>
</feature>
<evidence type="ECO:0000256" key="17">
    <source>
        <dbReference type="RuleBase" id="RU004445"/>
    </source>
</evidence>
<feature type="domain" description="PHD-type" evidence="19">
    <location>
        <begin position="698"/>
        <end position="749"/>
    </location>
</feature>
<dbReference type="PANTHER" id="PTHR42979:SF1">
    <property type="entry name" value="3-ISOPROPYLMALATE DEHYDROGENASE"/>
    <property type="match status" value="1"/>
</dbReference>
<dbReference type="NCBIfam" id="TIGR00169">
    <property type="entry name" value="leuB"/>
    <property type="match status" value="1"/>
</dbReference>